<evidence type="ECO:0000313" key="3">
    <source>
        <dbReference type="Proteomes" id="UP000530186"/>
    </source>
</evidence>
<dbReference type="RefSeq" id="WP_101913439.1">
    <property type="nucleotide sequence ID" value="NZ_JACBNY010000032.1"/>
</dbReference>
<accession>A0A7V8SKP2</accession>
<sequence length="103" mass="12091">MNNKKILQMAQQESQDEGKLSKWRNMSIVHYIMLLVAWLFIFTIRLLKNESIDDLFFMLLLLALGHEIYLFKKKRSMTNIIVIVVLLIAVSVMGWNLMSGIFK</sequence>
<gene>
    <name evidence="2" type="ORF">HZR21_10570</name>
</gene>
<evidence type="ECO:0000313" key="2">
    <source>
        <dbReference type="EMBL" id="MBA0017536.1"/>
    </source>
</evidence>
<keyword evidence="1" id="KW-0472">Membrane</keyword>
<comment type="caution">
    <text evidence="2">The sequence shown here is derived from an EMBL/GenBank/DDBJ whole genome shotgun (WGS) entry which is preliminary data.</text>
</comment>
<protein>
    <submittedName>
        <fullName evidence="2">Uncharacterized protein</fullName>
    </submittedName>
</protein>
<dbReference type="EMBL" id="JACBNY010000032">
    <property type="protein sequence ID" value="MBA0017536.1"/>
    <property type="molecule type" value="Genomic_DNA"/>
</dbReference>
<keyword evidence="1" id="KW-1133">Transmembrane helix</keyword>
<feature type="transmembrane region" description="Helical" evidence="1">
    <location>
        <begin position="77"/>
        <end position="98"/>
    </location>
</feature>
<organism evidence="2 3">
    <name type="scientific">Pseudolactococcus laudensis</name>
    <dbReference type="NCBI Taxonomy" id="1494461"/>
    <lineage>
        <taxon>Bacteria</taxon>
        <taxon>Bacillati</taxon>
        <taxon>Bacillota</taxon>
        <taxon>Bacilli</taxon>
        <taxon>Lactobacillales</taxon>
        <taxon>Streptococcaceae</taxon>
        <taxon>Pseudolactococcus</taxon>
    </lineage>
</organism>
<keyword evidence="1" id="KW-0812">Transmembrane</keyword>
<feature type="transmembrane region" description="Helical" evidence="1">
    <location>
        <begin position="54"/>
        <end position="71"/>
    </location>
</feature>
<name>A0A7V8SKP2_9LACT</name>
<dbReference type="Proteomes" id="UP000530186">
    <property type="component" value="Unassembled WGS sequence"/>
</dbReference>
<reference evidence="2 3" key="1">
    <citation type="submission" date="2020-07" db="EMBL/GenBank/DDBJ databases">
        <authorList>
            <person name="Hilgarth M."/>
            <person name="Werum V."/>
            <person name="Vogel R.F."/>
        </authorList>
    </citation>
    <scope>NUCLEOTIDE SEQUENCE [LARGE SCALE GENOMIC DNA]</scope>
    <source>
        <strain evidence="2 3">DSM 28961</strain>
    </source>
</reference>
<dbReference type="AlphaFoldDB" id="A0A7V8SKP2"/>
<dbReference type="InterPro" id="IPR045620">
    <property type="entry name" value="DUF6442"/>
</dbReference>
<dbReference type="Pfam" id="PF20040">
    <property type="entry name" value="DUF6442"/>
    <property type="match status" value="1"/>
</dbReference>
<evidence type="ECO:0000256" key="1">
    <source>
        <dbReference type="SAM" id="Phobius"/>
    </source>
</evidence>
<dbReference type="GeneID" id="303195958"/>
<keyword evidence="3" id="KW-1185">Reference proteome</keyword>
<feature type="transmembrane region" description="Helical" evidence="1">
    <location>
        <begin position="28"/>
        <end position="47"/>
    </location>
</feature>
<proteinExistence type="predicted"/>